<keyword evidence="2" id="KW-0812">Transmembrane</keyword>
<sequence>MWEHLCMEPDDDPEARIRDLERPLADSARASEFGGTESGGSGYPPYPPPPPGPVPPPVVPSAPSYGAGYGAAFPGATPRSATGNRVFWIVAAFFVVGMLVAVGGVAVYVARHVHRSNFVVLSPTPTTSAPGVTARSPIPPGSATRTATAGPSTPPPGGSISVAGVNEHKTIACNDSDVSVSGISNTVVITGHCASLDVSGMQNSVTVDEADTIAASGFDNEVTYHSGSPKITKAGDSNEVERG</sequence>
<feature type="transmembrane region" description="Helical" evidence="2">
    <location>
        <begin position="86"/>
        <end position="109"/>
    </location>
</feature>
<dbReference type="AlphaFoldDB" id="A0A7I7MVP1"/>
<keyword evidence="4" id="KW-1185">Reference proteome</keyword>
<gene>
    <name evidence="3" type="ORF">MSHI_31750</name>
</gene>
<feature type="compositionally biased region" description="Pro residues" evidence="1">
    <location>
        <begin position="44"/>
        <end position="59"/>
    </location>
</feature>
<proteinExistence type="predicted"/>
<keyword evidence="2" id="KW-1133">Transmembrane helix</keyword>
<dbReference type="InterPro" id="IPR021417">
    <property type="entry name" value="DUF3060"/>
</dbReference>
<feature type="region of interest" description="Disordered" evidence="1">
    <location>
        <begin position="1"/>
        <end position="59"/>
    </location>
</feature>
<dbReference type="Proteomes" id="UP000467236">
    <property type="component" value="Chromosome"/>
</dbReference>
<organism evidence="3 4">
    <name type="scientific">Mycobacterium shinjukuense</name>
    <dbReference type="NCBI Taxonomy" id="398694"/>
    <lineage>
        <taxon>Bacteria</taxon>
        <taxon>Bacillati</taxon>
        <taxon>Actinomycetota</taxon>
        <taxon>Actinomycetes</taxon>
        <taxon>Mycobacteriales</taxon>
        <taxon>Mycobacteriaceae</taxon>
        <taxon>Mycobacterium</taxon>
    </lineage>
</organism>
<evidence type="ECO:0000256" key="2">
    <source>
        <dbReference type="SAM" id="Phobius"/>
    </source>
</evidence>
<evidence type="ECO:0000256" key="1">
    <source>
        <dbReference type="SAM" id="MobiDB-lite"/>
    </source>
</evidence>
<feature type="region of interest" description="Disordered" evidence="1">
    <location>
        <begin position="126"/>
        <end position="158"/>
    </location>
</feature>
<accession>A0A7I7MVP1</accession>
<evidence type="ECO:0000313" key="3">
    <source>
        <dbReference type="EMBL" id="BBX75269.1"/>
    </source>
</evidence>
<evidence type="ECO:0000313" key="4">
    <source>
        <dbReference type="Proteomes" id="UP000467236"/>
    </source>
</evidence>
<keyword evidence="2" id="KW-0472">Membrane</keyword>
<feature type="compositionally biased region" description="Basic and acidic residues" evidence="1">
    <location>
        <begin position="14"/>
        <end position="24"/>
    </location>
</feature>
<protein>
    <submittedName>
        <fullName evidence="3">Membrane protein</fullName>
    </submittedName>
</protein>
<dbReference type="Pfam" id="PF11259">
    <property type="entry name" value="DUF3060"/>
    <property type="match status" value="1"/>
</dbReference>
<reference evidence="3 4" key="1">
    <citation type="journal article" date="2019" name="Emerg. Microbes Infect.">
        <title>Comprehensive subspecies identification of 175 nontuberculous mycobacteria species based on 7547 genomic profiles.</title>
        <authorList>
            <person name="Matsumoto Y."/>
            <person name="Kinjo T."/>
            <person name="Motooka D."/>
            <person name="Nabeya D."/>
            <person name="Jung N."/>
            <person name="Uechi K."/>
            <person name="Horii T."/>
            <person name="Iida T."/>
            <person name="Fujita J."/>
            <person name="Nakamura S."/>
        </authorList>
    </citation>
    <scope>NUCLEOTIDE SEQUENCE [LARGE SCALE GENOMIC DNA]</scope>
    <source>
        <strain evidence="3 4">JCM 14233</strain>
    </source>
</reference>
<dbReference type="EMBL" id="AP022575">
    <property type="protein sequence ID" value="BBX75269.1"/>
    <property type="molecule type" value="Genomic_DNA"/>
</dbReference>
<name>A0A7I7MVP1_9MYCO</name>
<feature type="compositionally biased region" description="Low complexity" evidence="1">
    <location>
        <begin position="141"/>
        <end position="151"/>
    </location>
</feature>
<dbReference type="KEGG" id="mshj:MSHI_31750"/>